<dbReference type="FunFam" id="3.80.10.10:FF:001360">
    <property type="entry name" value="Uncharacterized protein"/>
    <property type="match status" value="1"/>
</dbReference>
<reference evidence="6" key="1">
    <citation type="submission" date="2021-10" db="EMBL/GenBank/DDBJ databases">
        <title>Tropical sea cucumber genome reveals ecological adaptation and Cuvierian tubules defense mechanism.</title>
        <authorList>
            <person name="Chen T."/>
        </authorList>
    </citation>
    <scope>NUCLEOTIDE SEQUENCE</scope>
    <source>
        <strain evidence="6">Nanhai2018</strain>
        <tissue evidence="6">Muscle</tissue>
    </source>
</reference>
<dbReference type="PROSITE" id="PS51450">
    <property type="entry name" value="LRR"/>
    <property type="match status" value="2"/>
</dbReference>
<gene>
    <name evidence="6" type="ORF">HOLleu_41099</name>
</gene>
<evidence type="ECO:0000256" key="4">
    <source>
        <dbReference type="SAM" id="Phobius"/>
    </source>
</evidence>
<dbReference type="Proteomes" id="UP001152320">
    <property type="component" value="Chromosome 23"/>
</dbReference>
<evidence type="ECO:0000256" key="3">
    <source>
        <dbReference type="ARBA" id="ARBA00022737"/>
    </source>
</evidence>
<dbReference type="Gene3D" id="3.80.10.10">
    <property type="entry name" value="Ribonuclease Inhibitor"/>
    <property type="match status" value="3"/>
</dbReference>
<dbReference type="SMART" id="SM00369">
    <property type="entry name" value="LRR_TYP"/>
    <property type="match status" value="10"/>
</dbReference>
<accession>A0A9Q0YG18</accession>
<comment type="caution">
    <text evidence="6">The sequence shown here is derived from an EMBL/GenBank/DDBJ whole genome shotgun (WGS) entry which is preliminary data.</text>
</comment>
<evidence type="ECO:0000256" key="2">
    <source>
        <dbReference type="ARBA" id="ARBA00022729"/>
    </source>
</evidence>
<dbReference type="PANTHER" id="PTHR24369">
    <property type="entry name" value="ANTIGEN BSP, PUTATIVE-RELATED"/>
    <property type="match status" value="1"/>
</dbReference>
<dbReference type="InterPro" id="IPR032675">
    <property type="entry name" value="LRR_dom_sf"/>
</dbReference>
<keyword evidence="2" id="KW-0732">Signal</keyword>
<keyword evidence="4" id="KW-0812">Transmembrane</keyword>
<keyword evidence="4" id="KW-1133">Transmembrane helix</keyword>
<keyword evidence="3" id="KW-0677">Repeat</keyword>
<evidence type="ECO:0000259" key="5">
    <source>
        <dbReference type="SMART" id="SM00082"/>
    </source>
</evidence>
<dbReference type="Pfam" id="PF13855">
    <property type="entry name" value="LRR_8"/>
    <property type="match status" value="2"/>
</dbReference>
<dbReference type="SUPFAM" id="SSF52058">
    <property type="entry name" value="L domain-like"/>
    <property type="match status" value="1"/>
</dbReference>
<dbReference type="SMART" id="SM00365">
    <property type="entry name" value="LRR_SD22"/>
    <property type="match status" value="5"/>
</dbReference>
<dbReference type="InterPro" id="IPR050541">
    <property type="entry name" value="LRR_TM_domain-containing"/>
</dbReference>
<dbReference type="EMBL" id="JAIZAY010000023">
    <property type="protein sequence ID" value="KAJ8019482.1"/>
    <property type="molecule type" value="Genomic_DNA"/>
</dbReference>
<proteinExistence type="predicted"/>
<dbReference type="Pfam" id="PF00560">
    <property type="entry name" value="LRR_1"/>
    <property type="match status" value="1"/>
</dbReference>
<keyword evidence="1" id="KW-0433">Leucine-rich repeat</keyword>
<dbReference type="PANTHER" id="PTHR24369:SF210">
    <property type="entry name" value="CHAOPTIN-RELATED"/>
    <property type="match status" value="1"/>
</dbReference>
<name>A0A9Q0YG18_HOLLE</name>
<dbReference type="GO" id="GO:0005886">
    <property type="term" value="C:plasma membrane"/>
    <property type="evidence" value="ECO:0007669"/>
    <property type="project" value="TreeGrafter"/>
</dbReference>
<evidence type="ECO:0000313" key="7">
    <source>
        <dbReference type="Proteomes" id="UP001152320"/>
    </source>
</evidence>
<dbReference type="InterPro" id="IPR003591">
    <property type="entry name" value="Leu-rich_rpt_typical-subtyp"/>
</dbReference>
<dbReference type="InterPro" id="IPR001611">
    <property type="entry name" value="Leu-rich_rpt"/>
</dbReference>
<dbReference type="OrthoDB" id="676979at2759"/>
<feature type="domain" description="LRRCT" evidence="5">
    <location>
        <begin position="342"/>
        <end position="391"/>
    </location>
</feature>
<dbReference type="AlphaFoldDB" id="A0A9Q0YG18"/>
<dbReference type="SMART" id="SM00082">
    <property type="entry name" value="LRRCT"/>
    <property type="match status" value="1"/>
</dbReference>
<protein>
    <submittedName>
        <fullName evidence="6">Leucine-rich repeat-containing protein 15</fullName>
    </submittedName>
</protein>
<feature type="transmembrane region" description="Helical" evidence="4">
    <location>
        <begin position="423"/>
        <end position="443"/>
    </location>
</feature>
<dbReference type="InterPro" id="IPR000483">
    <property type="entry name" value="Cys-rich_flank_reg_C"/>
</dbReference>
<organism evidence="6 7">
    <name type="scientific">Holothuria leucospilota</name>
    <name type="common">Black long sea cucumber</name>
    <name type="synonym">Mertensiothuria leucospilota</name>
    <dbReference type="NCBI Taxonomy" id="206669"/>
    <lineage>
        <taxon>Eukaryota</taxon>
        <taxon>Metazoa</taxon>
        <taxon>Echinodermata</taxon>
        <taxon>Eleutherozoa</taxon>
        <taxon>Echinozoa</taxon>
        <taxon>Holothuroidea</taxon>
        <taxon>Aspidochirotacea</taxon>
        <taxon>Aspidochirotida</taxon>
        <taxon>Holothuriidae</taxon>
        <taxon>Holothuria</taxon>
    </lineage>
</organism>
<sequence>MNVTTAFELYEEIPKSMKSLLIANSNATFIHNGNWGFLSNLTNLEQLSFINNNITNIAEFKSIYMEDLDILETLLITNNNLKLFPVDKFANLKRLKSLDLSCNQLRTVGQGPWDLSLLQTLRLNYNQIESVRGGQLRGLSNLITLDLSNNIITYFSLKVLASVSKLKFLELYNNRLLYVSEYNVLHKNLTYISLSNNYFESLSPLVFTGLQALGSLAFTRNQIKDTPSTNYNDTMTSVKRLSLKLNGIERMTPFFFDGFPELESIILSYNRIRHVAYNTFRSVPNLVAIDFSYNEIHSIPGNLFQHLNNLFLIELESNRINTLPPDIFRSLSKLTTLYIYNNPIACNCSVVPLIQWLRRAMMSSVYHPTCQSPESLRNQIISLVDLPSNCSDSSLVHTFNATPTISFTHFDASDPFSFKWRSIGAAVGVLMVCLCLLYLSIMVHRD</sequence>
<keyword evidence="4" id="KW-0472">Membrane</keyword>
<evidence type="ECO:0000256" key="1">
    <source>
        <dbReference type="ARBA" id="ARBA00022614"/>
    </source>
</evidence>
<keyword evidence="7" id="KW-1185">Reference proteome</keyword>
<evidence type="ECO:0000313" key="6">
    <source>
        <dbReference type="EMBL" id="KAJ8019482.1"/>
    </source>
</evidence>